<comment type="subcellular location">
    <subcellularLocation>
        <location evidence="6">Membrane</location>
        <topology evidence="6">Single-pass type II membrane protein</topology>
    </subcellularLocation>
</comment>
<reference evidence="9 10" key="1">
    <citation type="submission" date="2023-07" db="EMBL/GenBank/DDBJ databases">
        <title>Genomic Encyclopedia of Type Strains, Phase IV (KMG-IV): sequencing the most valuable type-strain genomes for metagenomic binning, comparative biology and taxonomic classification.</title>
        <authorList>
            <person name="Goeker M."/>
        </authorList>
    </citation>
    <scope>NUCLEOTIDE SEQUENCE [LARGE SCALE GENOMIC DNA]</scope>
    <source>
        <strain evidence="9 10">DSM 18695</strain>
    </source>
</reference>
<dbReference type="EMBL" id="JAUSVS010000001">
    <property type="protein sequence ID" value="MDQ0463258.1"/>
    <property type="molecule type" value="Genomic_DNA"/>
</dbReference>
<evidence type="ECO:0000256" key="2">
    <source>
        <dbReference type="ARBA" id="ARBA00009370"/>
    </source>
</evidence>
<dbReference type="PROSITE" id="PS00760">
    <property type="entry name" value="SPASE_I_2"/>
    <property type="match status" value="1"/>
</dbReference>
<dbReference type="Proteomes" id="UP001228905">
    <property type="component" value="Unassembled WGS sequence"/>
</dbReference>
<dbReference type="CDD" id="cd06530">
    <property type="entry name" value="S26_SPase_I"/>
    <property type="match status" value="1"/>
</dbReference>
<sequence>MTDDAAPEDAPAADQPIAETAPPAEAAPVEGAPEAEAGAEAGPSAVGEMVEIVKTITYALLIALFLRVLFFQPFTIPSASMEPNLLKGDYIIVAKYAYGYSRHSIPLSPPLFKGRLFAHEPKRGDIIVFKLPRDGHMDYIKRLIGLPGDKIQVIGGVILINGKPVSHVPGKSFVAENGGWPVQATEYREEIRPGKFIMTQQISGYGSADNTGVYTVPKGCYFFMGDNRDNSADSRFDPGLEPGSFAANACPWDYSLDRQIGENLGVGFVPAENLVGKAQIILLSWNGKASLFKPWTWFLDARPSRFFHVLK</sequence>
<dbReference type="InterPro" id="IPR036286">
    <property type="entry name" value="LexA/Signal_pep-like_sf"/>
</dbReference>
<dbReference type="NCBIfam" id="TIGR02227">
    <property type="entry name" value="sigpep_I_bact"/>
    <property type="match status" value="1"/>
</dbReference>
<dbReference type="PROSITE" id="PS00761">
    <property type="entry name" value="SPASE_I_3"/>
    <property type="match status" value="1"/>
</dbReference>
<name>A0ABU0IQ13_9CAUL</name>
<protein>
    <recommendedName>
        <fullName evidence="4 6">Signal peptidase I</fullName>
        <ecNumber evidence="3 6">3.4.21.89</ecNumber>
    </recommendedName>
</protein>
<proteinExistence type="inferred from homology"/>
<dbReference type="InterPro" id="IPR000223">
    <property type="entry name" value="Pept_S26A_signal_pept_1"/>
</dbReference>
<evidence type="ECO:0000259" key="8">
    <source>
        <dbReference type="Pfam" id="PF10502"/>
    </source>
</evidence>
<dbReference type="PRINTS" id="PR00727">
    <property type="entry name" value="LEADERPTASE"/>
</dbReference>
<dbReference type="Pfam" id="PF10502">
    <property type="entry name" value="Peptidase_S26"/>
    <property type="match status" value="1"/>
</dbReference>
<evidence type="ECO:0000313" key="9">
    <source>
        <dbReference type="EMBL" id="MDQ0463258.1"/>
    </source>
</evidence>
<comment type="similarity">
    <text evidence="2 6">Belongs to the peptidase S26 family.</text>
</comment>
<feature type="region of interest" description="Disordered" evidence="7">
    <location>
        <begin position="1"/>
        <end position="40"/>
    </location>
</feature>
<keyword evidence="6" id="KW-0645">Protease</keyword>
<comment type="catalytic activity">
    <reaction evidence="1 6">
        <text>Cleavage of hydrophobic, N-terminal signal or leader sequences from secreted and periplasmic proteins.</text>
        <dbReference type="EC" id="3.4.21.89"/>
    </reaction>
</comment>
<evidence type="ECO:0000256" key="4">
    <source>
        <dbReference type="ARBA" id="ARBA00019232"/>
    </source>
</evidence>
<comment type="caution">
    <text evidence="9">The sequence shown here is derived from an EMBL/GenBank/DDBJ whole genome shotgun (WGS) entry which is preliminary data.</text>
</comment>
<dbReference type="Gene3D" id="2.10.109.10">
    <property type="entry name" value="Umud Fragment, subunit A"/>
    <property type="match status" value="1"/>
</dbReference>
<accession>A0ABU0IQ13</accession>
<dbReference type="PANTHER" id="PTHR43390:SF1">
    <property type="entry name" value="CHLOROPLAST PROCESSING PEPTIDASE"/>
    <property type="match status" value="1"/>
</dbReference>
<evidence type="ECO:0000256" key="3">
    <source>
        <dbReference type="ARBA" id="ARBA00013208"/>
    </source>
</evidence>
<keyword evidence="10" id="KW-1185">Reference proteome</keyword>
<dbReference type="EC" id="3.4.21.89" evidence="3 6"/>
<evidence type="ECO:0000313" key="10">
    <source>
        <dbReference type="Proteomes" id="UP001228905"/>
    </source>
</evidence>
<dbReference type="InterPro" id="IPR019758">
    <property type="entry name" value="Pept_S26A_signal_pept_1_CS"/>
</dbReference>
<dbReference type="GO" id="GO:0009003">
    <property type="term" value="F:signal peptidase activity"/>
    <property type="evidence" value="ECO:0007669"/>
    <property type="project" value="UniProtKB-EC"/>
</dbReference>
<feature type="domain" description="Peptidase S26" evidence="8">
    <location>
        <begin position="50"/>
        <end position="282"/>
    </location>
</feature>
<evidence type="ECO:0000256" key="5">
    <source>
        <dbReference type="ARBA" id="ARBA00022801"/>
    </source>
</evidence>
<gene>
    <name evidence="9" type="ORF">QO010_001006</name>
</gene>
<dbReference type="PANTHER" id="PTHR43390">
    <property type="entry name" value="SIGNAL PEPTIDASE I"/>
    <property type="match status" value="1"/>
</dbReference>
<evidence type="ECO:0000256" key="1">
    <source>
        <dbReference type="ARBA" id="ARBA00000677"/>
    </source>
</evidence>
<organism evidence="9 10">
    <name type="scientific">Caulobacter ginsengisoli</name>
    <dbReference type="NCBI Taxonomy" id="400775"/>
    <lineage>
        <taxon>Bacteria</taxon>
        <taxon>Pseudomonadati</taxon>
        <taxon>Pseudomonadota</taxon>
        <taxon>Alphaproteobacteria</taxon>
        <taxon>Caulobacterales</taxon>
        <taxon>Caulobacteraceae</taxon>
        <taxon>Caulobacter</taxon>
    </lineage>
</organism>
<evidence type="ECO:0000256" key="7">
    <source>
        <dbReference type="SAM" id="MobiDB-lite"/>
    </source>
</evidence>
<keyword evidence="5 6" id="KW-0378">Hydrolase</keyword>
<dbReference type="InterPro" id="IPR019533">
    <property type="entry name" value="Peptidase_S26"/>
</dbReference>
<dbReference type="SUPFAM" id="SSF51306">
    <property type="entry name" value="LexA/Signal peptidase"/>
    <property type="match status" value="1"/>
</dbReference>
<evidence type="ECO:0000256" key="6">
    <source>
        <dbReference type="RuleBase" id="RU362042"/>
    </source>
</evidence>
<feature type="compositionally biased region" description="Low complexity" evidence="7">
    <location>
        <begin position="8"/>
        <end position="40"/>
    </location>
</feature>
<dbReference type="InterPro" id="IPR019757">
    <property type="entry name" value="Pept_S26A_signal_pept_1_Lys-AS"/>
</dbReference>